<feature type="domain" description="Xylanolytic transcriptional activator regulatory" evidence="10">
    <location>
        <begin position="540"/>
        <end position="619"/>
    </location>
</feature>
<evidence type="ECO:0000256" key="5">
    <source>
        <dbReference type="ARBA" id="ARBA00023015"/>
    </source>
</evidence>
<dbReference type="CDD" id="cd00067">
    <property type="entry name" value="GAL4"/>
    <property type="match status" value="1"/>
</dbReference>
<dbReference type="InterPro" id="IPR001597">
    <property type="entry name" value="ArAA_b-elim_lyase/Thr_aldolase"/>
</dbReference>
<dbReference type="CDD" id="cd12148">
    <property type="entry name" value="fungal_TF_MHR"/>
    <property type="match status" value="1"/>
</dbReference>
<dbReference type="Gene3D" id="3.90.1150.10">
    <property type="entry name" value="Aspartate Aminotransferase, domain 1"/>
    <property type="match status" value="1"/>
</dbReference>
<dbReference type="SMART" id="SM00906">
    <property type="entry name" value="Fungal_trans"/>
    <property type="match status" value="1"/>
</dbReference>
<evidence type="ECO:0000313" key="11">
    <source>
        <dbReference type="EMBL" id="KAH8699228.1"/>
    </source>
</evidence>
<keyword evidence="9" id="KW-0812">Transmembrane</keyword>
<dbReference type="RefSeq" id="XP_046073692.1">
    <property type="nucleotide sequence ID" value="XM_046211137.1"/>
</dbReference>
<evidence type="ECO:0000256" key="6">
    <source>
        <dbReference type="ARBA" id="ARBA00023163"/>
    </source>
</evidence>
<dbReference type="GO" id="GO:0006520">
    <property type="term" value="P:amino acid metabolic process"/>
    <property type="evidence" value="ECO:0007669"/>
    <property type="project" value="InterPro"/>
</dbReference>
<evidence type="ECO:0000256" key="2">
    <source>
        <dbReference type="ARBA" id="ARBA00004123"/>
    </source>
</evidence>
<protein>
    <submittedName>
        <fullName evidence="11">Pyridoxal phosphate-dependent transferase</fullName>
    </submittedName>
</protein>
<dbReference type="EMBL" id="JAJTJA010000005">
    <property type="protein sequence ID" value="KAH8699228.1"/>
    <property type="molecule type" value="Genomic_DNA"/>
</dbReference>
<dbReference type="GeneID" id="70241424"/>
<organism evidence="11 12">
    <name type="scientific">Talaromyces proteolyticus</name>
    <dbReference type="NCBI Taxonomy" id="1131652"/>
    <lineage>
        <taxon>Eukaryota</taxon>
        <taxon>Fungi</taxon>
        <taxon>Dikarya</taxon>
        <taxon>Ascomycota</taxon>
        <taxon>Pezizomycotina</taxon>
        <taxon>Eurotiomycetes</taxon>
        <taxon>Eurotiomycetidae</taxon>
        <taxon>Eurotiales</taxon>
        <taxon>Trichocomaceae</taxon>
        <taxon>Talaromyces</taxon>
        <taxon>Talaromyces sect. Bacilispori</taxon>
    </lineage>
</organism>
<dbReference type="PANTHER" id="PTHR47338:SF19">
    <property type="entry name" value="ZN(II)2CYS6 TRANSCRIPTION FACTOR (EUROFUNG)"/>
    <property type="match status" value="1"/>
</dbReference>
<dbReference type="GO" id="GO:0006351">
    <property type="term" value="P:DNA-templated transcription"/>
    <property type="evidence" value="ECO:0007669"/>
    <property type="project" value="InterPro"/>
</dbReference>
<dbReference type="InterPro" id="IPR001138">
    <property type="entry name" value="Zn2Cys6_DnaBD"/>
</dbReference>
<feature type="compositionally biased region" description="Basic and acidic residues" evidence="8">
    <location>
        <begin position="902"/>
        <end position="911"/>
    </location>
</feature>
<dbReference type="InterPro" id="IPR015421">
    <property type="entry name" value="PyrdxlP-dep_Trfase_major"/>
</dbReference>
<keyword evidence="6" id="KW-0804">Transcription</keyword>
<keyword evidence="3" id="KW-0479">Metal-binding</keyword>
<dbReference type="GO" id="GO:0016829">
    <property type="term" value="F:lyase activity"/>
    <property type="evidence" value="ECO:0007669"/>
    <property type="project" value="InterPro"/>
</dbReference>
<dbReference type="GO" id="GO:0008270">
    <property type="term" value="F:zinc ion binding"/>
    <property type="evidence" value="ECO:0007669"/>
    <property type="project" value="InterPro"/>
</dbReference>
<dbReference type="PANTHER" id="PTHR47338">
    <property type="entry name" value="ZN(II)2CYS6 TRANSCRIPTION FACTOR (EUROFUNG)-RELATED"/>
    <property type="match status" value="1"/>
</dbReference>
<keyword evidence="12" id="KW-1185">Reference proteome</keyword>
<proteinExistence type="predicted"/>
<reference evidence="11" key="1">
    <citation type="submission" date="2021-12" db="EMBL/GenBank/DDBJ databases">
        <title>Convergent genome expansion in fungi linked to evolution of root-endophyte symbiosis.</title>
        <authorList>
            <consortium name="DOE Joint Genome Institute"/>
            <person name="Ke Y.-H."/>
            <person name="Bonito G."/>
            <person name="Liao H.-L."/>
            <person name="Looney B."/>
            <person name="Rojas-Flechas A."/>
            <person name="Nash J."/>
            <person name="Hameed K."/>
            <person name="Schadt C."/>
            <person name="Martin F."/>
            <person name="Crous P.W."/>
            <person name="Miettinen O."/>
            <person name="Magnuson J.K."/>
            <person name="Labbe J."/>
            <person name="Jacobson D."/>
            <person name="Doktycz M.J."/>
            <person name="Veneault-Fourrey C."/>
            <person name="Kuo A."/>
            <person name="Mondo S."/>
            <person name="Calhoun S."/>
            <person name="Riley R."/>
            <person name="Ohm R."/>
            <person name="LaButti K."/>
            <person name="Andreopoulos B."/>
            <person name="Pangilinan J."/>
            <person name="Nolan M."/>
            <person name="Tritt A."/>
            <person name="Clum A."/>
            <person name="Lipzen A."/>
            <person name="Daum C."/>
            <person name="Barry K."/>
            <person name="Grigoriev I.V."/>
            <person name="Vilgalys R."/>
        </authorList>
    </citation>
    <scope>NUCLEOTIDE SEQUENCE</scope>
    <source>
        <strain evidence="11">PMI_201</strain>
    </source>
</reference>
<gene>
    <name evidence="11" type="ORF">BGW36DRAFT_295000</name>
</gene>
<comment type="cofactor">
    <cofactor evidence="1">
        <name>pyridoxal 5'-phosphate</name>
        <dbReference type="ChEBI" id="CHEBI:597326"/>
    </cofactor>
</comment>
<evidence type="ECO:0000256" key="1">
    <source>
        <dbReference type="ARBA" id="ARBA00001933"/>
    </source>
</evidence>
<evidence type="ECO:0000256" key="3">
    <source>
        <dbReference type="ARBA" id="ARBA00022723"/>
    </source>
</evidence>
<evidence type="ECO:0000256" key="8">
    <source>
        <dbReference type="SAM" id="MobiDB-lite"/>
    </source>
</evidence>
<evidence type="ECO:0000256" key="7">
    <source>
        <dbReference type="ARBA" id="ARBA00023242"/>
    </source>
</evidence>
<evidence type="ECO:0000313" key="12">
    <source>
        <dbReference type="Proteomes" id="UP001201262"/>
    </source>
</evidence>
<dbReference type="GO" id="GO:0005634">
    <property type="term" value="C:nucleus"/>
    <property type="evidence" value="ECO:0007669"/>
    <property type="project" value="UniProtKB-SubCell"/>
</dbReference>
<dbReference type="Pfam" id="PF01212">
    <property type="entry name" value="Beta_elim_lyase"/>
    <property type="match status" value="1"/>
</dbReference>
<keyword evidence="9" id="KW-1133">Transmembrane helix</keyword>
<name>A0AAD4KXT0_9EURO</name>
<dbReference type="GO" id="GO:0016740">
    <property type="term" value="F:transferase activity"/>
    <property type="evidence" value="ECO:0007669"/>
    <property type="project" value="UniProtKB-KW"/>
</dbReference>
<accession>A0AAD4KXT0</accession>
<evidence type="ECO:0000256" key="9">
    <source>
        <dbReference type="SAM" id="Phobius"/>
    </source>
</evidence>
<dbReference type="GO" id="GO:0000981">
    <property type="term" value="F:DNA-binding transcription factor activity, RNA polymerase II-specific"/>
    <property type="evidence" value="ECO:0007669"/>
    <property type="project" value="InterPro"/>
</dbReference>
<dbReference type="AlphaFoldDB" id="A0AAD4KXT0"/>
<dbReference type="GO" id="GO:0003677">
    <property type="term" value="F:DNA binding"/>
    <property type="evidence" value="ECO:0007669"/>
    <property type="project" value="InterPro"/>
</dbReference>
<comment type="subcellular location">
    <subcellularLocation>
        <location evidence="2">Nucleus</location>
    </subcellularLocation>
</comment>
<feature type="transmembrane region" description="Helical" evidence="9">
    <location>
        <begin position="720"/>
        <end position="742"/>
    </location>
</feature>
<evidence type="ECO:0000256" key="4">
    <source>
        <dbReference type="ARBA" id="ARBA00022898"/>
    </source>
</evidence>
<keyword evidence="7" id="KW-0539">Nucleus</keyword>
<dbReference type="Proteomes" id="UP001201262">
    <property type="component" value="Unassembled WGS sequence"/>
</dbReference>
<dbReference type="InterPro" id="IPR007219">
    <property type="entry name" value="XnlR_reg_dom"/>
</dbReference>
<keyword evidence="11" id="KW-0808">Transferase</keyword>
<sequence>MPSSEACSGQSILRYSFVDDYSEGAHPLILDSLLRNNYTQQRSYGEDEYCIRARELIRQHLDCREDDVAIYFVPSGTSANLISIASCLRPFEAVIAVDSGHIVCKEAGAIEATGHKIIQVPAVAGKLTPVTLEKAFKLNQFSPHMAKPRLVYISNASEIGTVYTKSELTQISDTCKRLGLWLLMDGARIGAALSSHKNDMSWRDIVDLTDIFWIGGTKVGALLGEAIVIKNTQIRQDFIYHIKQHGALLAKGRVIGIQFSEFFGSNLFLDLASHANNMAQKIARNITSLGYPLIAETETNQVFAKLPLSLIEYLRERYDFYIWEESGDGDAVIRLVTSWATEALQVDKRAKVKCIHQGQPPCQRCQKGNIQGCILTSPRSSSGKMKSATGKHNVKKISNTRSSSVISDTSLNAAIPVQIQTANTQDLRTNPVSGISQSTIISACDVYRKRFPVANFLHYPSLVADISSNRSNVDPVFIASLLSMCARFMPDHEVQNEEVYAQYVRSELAQRAFEAPSLDIAQSLVIISFYEWGCGNSYKAWMYIGMAMYMIQSLLRTADDTMEQSPQDFPAFQTQYEKLVRTYWVCFSQDCELSSGARQHFALAFHSISVPLPISDHQFIFNQSAKERLMPRNLSLDCLGSRRLGIDYGPAIIARGFDIFVRILRFANANRRNDPVSSCFAPRLSVNATWQGLKKELDEWRQLQDITVHFPITGVQAHVAFGYGEVFTYINLIFFMSVLFLYRDRFLSGLKRYSELFENSNKDSNNGTDYSNDDDENNIIFNIFEAAKNVSEILWEVEASQSPVITPYSGFSVFVTAHVNMYATIVPHHYPGGLQAAEAEKKRNMVYLERLTRFWPVGNQWWKAVQEADKFYVAAKENESLEVRPGHFALASTLDEYGDIRHQRPRNDRQRKATTAKTATGSDEVVNNPTLNEVENGNILSHSLESELLQWPFIDETWTTNLDYRWFT</sequence>
<dbReference type="Pfam" id="PF04082">
    <property type="entry name" value="Fungal_trans"/>
    <property type="match status" value="1"/>
</dbReference>
<evidence type="ECO:0000259" key="10">
    <source>
        <dbReference type="SMART" id="SM00906"/>
    </source>
</evidence>
<dbReference type="InterPro" id="IPR015422">
    <property type="entry name" value="PyrdxlP-dep_Trfase_small"/>
</dbReference>
<comment type="caution">
    <text evidence="11">The sequence shown here is derived from an EMBL/GenBank/DDBJ whole genome shotgun (WGS) entry which is preliminary data.</text>
</comment>
<dbReference type="InterPro" id="IPR015424">
    <property type="entry name" value="PyrdxlP-dep_Trfase"/>
</dbReference>
<dbReference type="InterPro" id="IPR050815">
    <property type="entry name" value="TF_fung"/>
</dbReference>
<keyword evidence="5" id="KW-0805">Transcription regulation</keyword>
<dbReference type="SUPFAM" id="SSF53383">
    <property type="entry name" value="PLP-dependent transferases"/>
    <property type="match status" value="1"/>
</dbReference>
<keyword evidence="4" id="KW-0663">Pyridoxal phosphate</keyword>
<feature type="region of interest" description="Disordered" evidence="8">
    <location>
        <begin position="902"/>
        <end position="922"/>
    </location>
</feature>
<keyword evidence="9" id="KW-0472">Membrane</keyword>
<dbReference type="Gene3D" id="3.40.640.10">
    <property type="entry name" value="Type I PLP-dependent aspartate aminotransferase-like (Major domain)"/>
    <property type="match status" value="1"/>
</dbReference>